<keyword evidence="3" id="KW-1185">Reference proteome</keyword>
<dbReference type="PANTHER" id="PTHR43943:SF2">
    <property type="entry name" value="DEHYDROGENASE_REDUCTASE 4"/>
    <property type="match status" value="1"/>
</dbReference>
<organism evidence="2 3">
    <name type="scientific">Arthrobacter cryoconiti</name>
    <dbReference type="NCBI Taxonomy" id="748907"/>
    <lineage>
        <taxon>Bacteria</taxon>
        <taxon>Bacillati</taxon>
        <taxon>Actinomycetota</taxon>
        <taxon>Actinomycetes</taxon>
        <taxon>Micrococcales</taxon>
        <taxon>Micrococcaceae</taxon>
        <taxon>Arthrobacter</taxon>
    </lineage>
</organism>
<accession>A0ABV8QXI9</accession>
<dbReference type="PRINTS" id="PR00081">
    <property type="entry name" value="GDHRDH"/>
</dbReference>
<dbReference type="PRINTS" id="PR00080">
    <property type="entry name" value="SDRFAMILY"/>
</dbReference>
<dbReference type="PANTHER" id="PTHR43943">
    <property type="entry name" value="DEHYDROGENASE/REDUCTASE (SDR FAMILY) MEMBER 4"/>
    <property type="match status" value="1"/>
</dbReference>
<dbReference type="RefSeq" id="WP_230066573.1">
    <property type="nucleotide sequence ID" value="NZ_BAABLL010000019.1"/>
</dbReference>
<protein>
    <submittedName>
        <fullName evidence="2">SDR family oxidoreductase</fullName>
    </submittedName>
</protein>
<gene>
    <name evidence="2" type="ORF">ACFOW9_04980</name>
</gene>
<evidence type="ECO:0000256" key="1">
    <source>
        <dbReference type="ARBA" id="ARBA00006484"/>
    </source>
</evidence>
<dbReference type="Pfam" id="PF13561">
    <property type="entry name" value="adh_short_C2"/>
    <property type="match status" value="1"/>
</dbReference>
<dbReference type="NCBIfam" id="NF005559">
    <property type="entry name" value="PRK07231.1"/>
    <property type="match status" value="1"/>
</dbReference>
<name>A0ABV8QXI9_9MICC</name>
<dbReference type="Proteomes" id="UP001595773">
    <property type="component" value="Unassembled WGS sequence"/>
</dbReference>
<dbReference type="EMBL" id="JBHSCQ010000005">
    <property type="protein sequence ID" value="MFC4264950.1"/>
    <property type="molecule type" value="Genomic_DNA"/>
</dbReference>
<dbReference type="InterPro" id="IPR020904">
    <property type="entry name" value="Sc_DH/Rdtase_CS"/>
</dbReference>
<evidence type="ECO:0000313" key="3">
    <source>
        <dbReference type="Proteomes" id="UP001595773"/>
    </source>
</evidence>
<comment type="caution">
    <text evidence="2">The sequence shown here is derived from an EMBL/GenBank/DDBJ whole genome shotgun (WGS) entry which is preliminary data.</text>
</comment>
<dbReference type="SUPFAM" id="SSF51735">
    <property type="entry name" value="NAD(P)-binding Rossmann-fold domains"/>
    <property type="match status" value="1"/>
</dbReference>
<dbReference type="CDD" id="cd05233">
    <property type="entry name" value="SDR_c"/>
    <property type="match status" value="1"/>
</dbReference>
<dbReference type="InterPro" id="IPR002347">
    <property type="entry name" value="SDR_fam"/>
</dbReference>
<sequence>MDSQCQRLRGKIAIVTGASRGIGLAIAERLVAEGARVCLTARGEDALADAVATFPAGAAIGVAGHADEANHRAQVLDAVVREFGGLDILVNNAGINPAYGPLESADLDAARKILDVNVLATLAWTQGALGHRGLHFRERRGTVVNVSSVSAQVPAAGIGLYGISKAAVSHLTRTLAAELAPEIRVNAVAPAVVKTKFASALYEGREEQVAASYPLQRLGTPDDVASAVAFLACADASWITGQVLVLDGGLLNTSSIG</sequence>
<dbReference type="InterPro" id="IPR036291">
    <property type="entry name" value="NAD(P)-bd_dom_sf"/>
</dbReference>
<comment type="similarity">
    <text evidence="1">Belongs to the short-chain dehydrogenases/reductases (SDR) family.</text>
</comment>
<evidence type="ECO:0000313" key="2">
    <source>
        <dbReference type="EMBL" id="MFC4264950.1"/>
    </source>
</evidence>
<dbReference type="Gene3D" id="3.40.50.720">
    <property type="entry name" value="NAD(P)-binding Rossmann-like Domain"/>
    <property type="match status" value="1"/>
</dbReference>
<reference evidence="3" key="1">
    <citation type="journal article" date="2019" name="Int. J. Syst. Evol. Microbiol.">
        <title>The Global Catalogue of Microorganisms (GCM) 10K type strain sequencing project: providing services to taxonomists for standard genome sequencing and annotation.</title>
        <authorList>
            <consortium name="The Broad Institute Genomics Platform"/>
            <consortium name="The Broad Institute Genome Sequencing Center for Infectious Disease"/>
            <person name="Wu L."/>
            <person name="Ma J."/>
        </authorList>
    </citation>
    <scope>NUCLEOTIDE SEQUENCE [LARGE SCALE GENOMIC DNA]</scope>
    <source>
        <strain evidence="3">CGMCC 1.10698</strain>
    </source>
</reference>
<proteinExistence type="inferred from homology"/>
<dbReference type="PROSITE" id="PS00061">
    <property type="entry name" value="ADH_SHORT"/>
    <property type="match status" value="1"/>
</dbReference>